<comment type="caution">
    <text evidence="9">The sequence shown here is derived from an EMBL/GenBank/DDBJ whole genome shotgun (WGS) entry which is preliminary data.</text>
</comment>
<evidence type="ECO:0000313" key="10">
    <source>
        <dbReference type="Proteomes" id="UP001151760"/>
    </source>
</evidence>
<evidence type="ECO:0000256" key="2">
    <source>
        <dbReference type="ARBA" id="ARBA00012418"/>
    </source>
</evidence>
<evidence type="ECO:0000256" key="1">
    <source>
        <dbReference type="ARBA" id="ARBA00006835"/>
    </source>
</evidence>
<evidence type="ECO:0000256" key="6">
    <source>
        <dbReference type="ARBA" id="ARBA00023163"/>
    </source>
</evidence>
<dbReference type="Proteomes" id="UP001151760">
    <property type="component" value="Unassembled WGS sequence"/>
</dbReference>
<keyword evidence="4" id="KW-0808">Transferase</keyword>
<gene>
    <name evidence="9" type="ORF">Tco_1122573</name>
</gene>
<keyword evidence="6" id="KW-0804">Transcription</keyword>
<reference evidence="9" key="2">
    <citation type="submission" date="2022-01" db="EMBL/GenBank/DDBJ databases">
        <authorList>
            <person name="Yamashiro T."/>
            <person name="Shiraishi A."/>
            <person name="Satake H."/>
            <person name="Nakayama K."/>
        </authorList>
    </citation>
    <scope>NUCLEOTIDE SEQUENCE</scope>
</reference>
<comment type="similarity">
    <text evidence="1 7">Belongs to the RNA polymerase beta chain family.</text>
</comment>
<evidence type="ECO:0000256" key="5">
    <source>
        <dbReference type="ARBA" id="ARBA00022695"/>
    </source>
</evidence>
<evidence type="ECO:0000313" key="9">
    <source>
        <dbReference type="EMBL" id="GJU06143.1"/>
    </source>
</evidence>
<keyword evidence="3 9" id="KW-0240">DNA-directed RNA polymerase</keyword>
<keyword evidence="5" id="KW-0548">Nucleotidyltransferase</keyword>
<proteinExistence type="inferred from homology"/>
<dbReference type="GO" id="GO:0000428">
    <property type="term" value="C:DNA-directed RNA polymerase complex"/>
    <property type="evidence" value="ECO:0007669"/>
    <property type="project" value="UniProtKB-KW"/>
</dbReference>
<feature type="domain" description="RNA polymerase Rpb2" evidence="8">
    <location>
        <begin position="67"/>
        <end position="125"/>
    </location>
</feature>
<dbReference type="EC" id="2.7.7.6" evidence="2"/>
<dbReference type="Gene3D" id="3.90.1100.10">
    <property type="match status" value="1"/>
</dbReference>
<evidence type="ECO:0000256" key="4">
    <source>
        <dbReference type="ARBA" id="ARBA00022679"/>
    </source>
</evidence>
<name>A0ABQ5J0X7_9ASTR</name>
<evidence type="ECO:0000256" key="3">
    <source>
        <dbReference type="ARBA" id="ARBA00022478"/>
    </source>
</evidence>
<dbReference type="EMBL" id="BQNB010021413">
    <property type="protein sequence ID" value="GJU06143.1"/>
    <property type="molecule type" value="Genomic_DNA"/>
</dbReference>
<dbReference type="PANTHER" id="PTHR20856">
    <property type="entry name" value="DNA-DIRECTED RNA POLYMERASE I SUBUNIT 2"/>
    <property type="match status" value="1"/>
</dbReference>
<keyword evidence="10" id="KW-1185">Reference proteome</keyword>
<evidence type="ECO:0000259" key="8">
    <source>
        <dbReference type="Pfam" id="PF04565"/>
    </source>
</evidence>
<accession>A0ABQ5J0X7</accession>
<protein>
    <recommendedName>
        <fullName evidence="2">DNA-directed RNA polymerase</fullName>
        <ecNumber evidence="2">2.7.7.6</ecNumber>
    </recommendedName>
</protein>
<dbReference type="InterPro" id="IPR007645">
    <property type="entry name" value="RNA_pol_Rpb2_3"/>
</dbReference>
<dbReference type="InterPro" id="IPR015712">
    <property type="entry name" value="DNA-dir_RNA_pol_su2"/>
</dbReference>
<dbReference type="Pfam" id="PF04565">
    <property type="entry name" value="RNA_pol_Rpb2_3"/>
    <property type="match status" value="1"/>
</dbReference>
<evidence type="ECO:0000256" key="7">
    <source>
        <dbReference type="RuleBase" id="RU000434"/>
    </source>
</evidence>
<sequence length="195" mass="22035">MDLKVNSPQMSRLKRNYIQNVIERFYTSVFVASVMNQYVQHFSMDTTILGCNDFNPYQNLKAGMTVMAEKLIFLSFLSHFRAVLRGSSLAGLCTTCALWGFVCPVHTPDGAPCGLLNHMTASCLVCRYFRQSASSLPILQLPICNGTWVLKIKESNRQPLAILRPNSSLRAALNLFVQAEFPLLMTMTHWMFTLE</sequence>
<organism evidence="9 10">
    <name type="scientific">Tanacetum coccineum</name>
    <dbReference type="NCBI Taxonomy" id="301880"/>
    <lineage>
        <taxon>Eukaryota</taxon>
        <taxon>Viridiplantae</taxon>
        <taxon>Streptophyta</taxon>
        <taxon>Embryophyta</taxon>
        <taxon>Tracheophyta</taxon>
        <taxon>Spermatophyta</taxon>
        <taxon>Magnoliopsida</taxon>
        <taxon>eudicotyledons</taxon>
        <taxon>Gunneridae</taxon>
        <taxon>Pentapetalae</taxon>
        <taxon>asterids</taxon>
        <taxon>campanulids</taxon>
        <taxon>Asterales</taxon>
        <taxon>Asteraceae</taxon>
        <taxon>Asteroideae</taxon>
        <taxon>Anthemideae</taxon>
        <taxon>Anthemidinae</taxon>
        <taxon>Tanacetum</taxon>
    </lineage>
</organism>
<reference evidence="9" key="1">
    <citation type="journal article" date="2022" name="Int. J. Mol. Sci.">
        <title>Draft Genome of Tanacetum Coccineum: Genomic Comparison of Closely Related Tanacetum-Family Plants.</title>
        <authorList>
            <person name="Yamashiro T."/>
            <person name="Shiraishi A."/>
            <person name="Nakayama K."/>
            <person name="Satake H."/>
        </authorList>
    </citation>
    <scope>NUCLEOTIDE SEQUENCE</scope>
</reference>
<dbReference type="SUPFAM" id="SSF64484">
    <property type="entry name" value="beta and beta-prime subunits of DNA dependent RNA-polymerase"/>
    <property type="match status" value="1"/>
</dbReference>